<proteinExistence type="predicted"/>
<protein>
    <submittedName>
        <fullName evidence="2">Uncharacterized protein</fullName>
    </submittedName>
</protein>
<feature type="compositionally biased region" description="Polar residues" evidence="1">
    <location>
        <begin position="8"/>
        <end position="31"/>
    </location>
</feature>
<sequence>MELKADESASTCVGQNSTQKPQALQRSTTIETRPFATRTPSEKSNDYSEVRCDYAAEWGQVGVTAITDRSEEKHEVAPPANCCKLLFMNELDVVEELRVLSITPLAKVSGEPNHE</sequence>
<reference evidence="3" key="1">
    <citation type="submission" date="2018-02" db="EMBL/GenBank/DDBJ databases">
        <authorList>
            <person name="Hausmann B."/>
        </authorList>
    </citation>
    <scope>NUCLEOTIDE SEQUENCE [LARGE SCALE GENOMIC DNA]</scope>
    <source>
        <strain evidence="3">Peat soil MAG SbA1</strain>
    </source>
</reference>
<evidence type="ECO:0000313" key="3">
    <source>
        <dbReference type="Proteomes" id="UP000238701"/>
    </source>
</evidence>
<dbReference type="EMBL" id="OMOD01000002">
    <property type="protein sequence ID" value="SPF31584.1"/>
    <property type="molecule type" value="Genomic_DNA"/>
</dbReference>
<organism evidence="2 3">
    <name type="scientific">Candidatus Sulfotelmatobacter kueseliae</name>
    <dbReference type="NCBI Taxonomy" id="2042962"/>
    <lineage>
        <taxon>Bacteria</taxon>
        <taxon>Pseudomonadati</taxon>
        <taxon>Acidobacteriota</taxon>
        <taxon>Terriglobia</taxon>
        <taxon>Terriglobales</taxon>
        <taxon>Candidatus Korobacteraceae</taxon>
        <taxon>Candidatus Sulfotelmatobacter</taxon>
    </lineage>
</organism>
<dbReference type="AlphaFoldDB" id="A0A2U3JVZ7"/>
<name>A0A2U3JVZ7_9BACT</name>
<evidence type="ECO:0000256" key="1">
    <source>
        <dbReference type="SAM" id="MobiDB-lite"/>
    </source>
</evidence>
<accession>A0A2U3JVZ7</accession>
<dbReference type="Proteomes" id="UP000238701">
    <property type="component" value="Unassembled WGS sequence"/>
</dbReference>
<evidence type="ECO:0000313" key="2">
    <source>
        <dbReference type="EMBL" id="SPF31584.1"/>
    </source>
</evidence>
<feature type="region of interest" description="Disordered" evidence="1">
    <location>
        <begin position="1"/>
        <end position="46"/>
    </location>
</feature>
<gene>
    <name evidence="2" type="ORF">SBA1_100040</name>
</gene>